<dbReference type="GO" id="GO:0097367">
    <property type="term" value="F:carbohydrate derivative binding"/>
    <property type="evidence" value="ECO:0007669"/>
    <property type="project" value="InterPro"/>
</dbReference>
<name>A0A6J6HF88_9ZZZZ</name>
<dbReference type="InterPro" id="IPR046348">
    <property type="entry name" value="SIS_dom_sf"/>
</dbReference>
<dbReference type="Gene3D" id="3.40.50.10490">
    <property type="entry name" value="Glucose-6-phosphate isomerase like protein, domain 1"/>
    <property type="match status" value="1"/>
</dbReference>
<gene>
    <name evidence="3" type="ORF">UFOPK1842_00570</name>
</gene>
<organism evidence="3">
    <name type="scientific">freshwater metagenome</name>
    <dbReference type="NCBI Taxonomy" id="449393"/>
    <lineage>
        <taxon>unclassified sequences</taxon>
        <taxon>metagenomes</taxon>
        <taxon>ecological metagenomes</taxon>
    </lineage>
</organism>
<dbReference type="CDD" id="cd05014">
    <property type="entry name" value="SIS_Kpsf"/>
    <property type="match status" value="1"/>
</dbReference>
<dbReference type="FunFam" id="3.40.50.10490:FF:000011">
    <property type="entry name" value="Arabinose 5-phosphate isomerase"/>
    <property type="match status" value="1"/>
</dbReference>
<accession>A0A6J6HF88</accession>
<dbReference type="PROSITE" id="PS51464">
    <property type="entry name" value="SIS"/>
    <property type="match status" value="1"/>
</dbReference>
<evidence type="ECO:0000313" key="3">
    <source>
        <dbReference type="EMBL" id="CAB4607338.1"/>
    </source>
</evidence>
<dbReference type="AlphaFoldDB" id="A0A6J6HF88"/>
<proteinExistence type="predicted"/>
<dbReference type="PANTHER" id="PTHR42745:SF1">
    <property type="entry name" value="ARABINOSE 5-PHOSPHATE ISOMERASE KDSD"/>
    <property type="match status" value="1"/>
</dbReference>
<evidence type="ECO:0000256" key="1">
    <source>
        <dbReference type="ARBA" id="ARBA00022737"/>
    </source>
</evidence>
<dbReference type="PANTHER" id="PTHR42745">
    <property type="match status" value="1"/>
</dbReference>
<dbReference type="InterPro" id="IPR035474">
    <property type="entry name" value="SIS_Kpsf"/>
</dbReference>
<dbReference type="GO" id="GO:1901135">
    <property type="term" value="P:carbohydrate derivative metabolic process"/>
    <property type="evidence" value="ECO:0007669"/>
    <property type="project" value="InterPro"/>
</dbReference>
<dbReference type="InterPro" id="IPR050986">
    <property type="entry name" value="GutQ/KpsF_isomerases"/>
</dbReference>
<evidence type="ECO:0000259" key="2">
    <source>
        <dbReference type="PROSITE" id="PS51464"/>
    </source>
</evidence>
<sequence length="199" mass="20148">MADFTNSLAAAKNAINTEIAALVILAQTLEENLKPALEILVESKGHVVVTGLGKSGLVGAKIAATLASTGTPSFFMHAGDALHGDSGALTPGDVLIAISNSGETAEVNAIARMAKEWGNKVIAITKNPSSTLGKSADAVISIAFEVEADPLNLAPTTSTTLTIAVGDAIASALMSHRGFTSKDFGKNHPGGTLGKATNK</sequence>
<keyword evidence="1" id="KW-0677">Repeat</keyword>
<dbReference type="GO" id="GO:0003824">
    <property type="term" value="F:catalytic activity"/>
    <property type="evidence" value="ECO:0007669"/>
    <property type="project" value="UniProtKB-ARBA"/>
</dbReference>
<dbReference type="SUPFAM" id="SSF53697">
    <property type="entry name" value="SIS domain"/>
    <property type="match status" value="1"/>
</dbReference>
<feature type="domain" description="SIS" evidence="2">
    <location>
        <begin position="36"/>
        <end position="179"/>
    </location>
</feature>
<reference evidence="3" key="1">
    <citation type="submission" date="2020-05" db="EMBL/GenBank/DDBJ databases">
        <authorList>
            <person name="Chiriac C."/>
            <person name="Salcher M."/>
            <person name="Ghai R."/>
            <person name="Kavagutti S V."/>
        </authorList>
    </citation>
    <scope>NUCLEOTIDE SEQUENCE</scope>
</reference>
<dbReference type="InterPro" id="IPR001347">
    <property type="entry name" value="SIS_dom"/>
</dbReference>
<dbReference type="Pfam" id="PF01380">
    <property type="entry name" value="SIS"/>
    <property type="match status" value="1"/>
</dbReference>
<protein>
    <submittedName>
        <fullName evidence="3">Unannotated protein</fullName>
    </submittedName>
</protein>
<dbReference type="EMBL" id="CAEZUQ010000055">
    <property type="protein sequence ID" value="CAB4607338.1"/>
    <property type="molecule type" value="Genomic_DNA"/>
</dbReference>